<dbReference type="Pfam" id="PF01261">
    <property type="entry name" value="AP_endonuc_2"/>
    <property type="match status" value="1"/>
</dbReference>
<dbReference type="GO" id="GO:0016853">
    <property type="term" value="F:isomerase activity"/>
    <property type="evidence" value="ECO:0007669"/>
    <property type="project" value="UniProtKB-KW"/>
</dbReference>
<dbReference type="Gene3D" id="3.20.20.150">
    <property type="entry name" value="Divalent-metal-dependent TIM barrel enzymes"/>
    <property type="match status" value="1"/>
</dbReference>
<evidence type="ECO:0000313" key="2">
    <source>
        <dbReference type="EMBL" id="KOR88318.1"/>
    </source>
</evidence>
<name>A0A0M1P1D9_9BACL</name>
<dbReference type="AlphaFoldDB" id="A0A0M1P1D9"/>
<proteinExistence type="predicted"/>
<dbReference type="PANTHER" id="PTHR12110">
    <property type="entry name" value="HYDROXYPYRUVATE ISOMERASE"/>
    <property type="match status" value="1"/>
</dbReference>
<keyword evidence="2" id="KW-0413">Isomerase</keyword>
<dbReference type="OrthoDB" id="9782626at2"/>
<reference evidence="3" key="1">
    <citation type="submission" date="2015-08" db="EMBL/GenBank/DDBJ databases">
        <title>Genome sequencing project for genomic taxonomy and phylogenomics of Bacillus-like bacteria.</title>
        <authorList>
            <person name="Liu B."/>
            <person name="Wang J."/>
            <person name="Zhu Y."/>
            <person name="Liu G."/>
            <person name="Chen Q."/>
            <person name="Chen Z."/>
            <person name="Lan J."/>
            <person name="Che J."/>
            <person name="Ge C."/>
            <person name="Shi H."/>
            <person name="Pan Z."/>
            <person name="Liu X."/>
        </authorList>
    </citation>
    <scope>NUCLEOTIDE SEQUENCE [LARGE SCALE GENOMIC DNA]</scope>
    <source>
        <strain evidence="3">FJAT-22460</strain>
    </source>
</reference>
<accession>A0A0M1P1D9</accession>
<dbReference type="PANTHER" id="PTHR12110:SF21">
    <property type="entry name" value="XYLOSE ISOMERASE-LIKE TIM BARREL DOMAIN-CONTAINING PROTEIN"/>
    <property type="match status" value="1"/>
</dbReference>
<dbReference type="InterPro" id="IPR036237">
    <property type="entry name" value="Xyl_isomerase-like_sf"/>
</dbReference>
<sequence>MLQGLTSAGLGQLESGVQLIELASKYEFQCVDIDARDLVERLGRETAIELLQTRKIEIGAIGLPVEWRGSNEQFLSGLEQLPSAAAAASALGCSRCCTYILPSTDAPSAHFMALATTRLRACASILGAYGIRLGLEFVGPHHLRTQWKNPFIWTVQETLDWIDAIGEPNVGLLYDAYHWYTNEMTVADIKQLQAQQIVHVHINDAKDIPIQNVLDNDRLYPGEGIIDLPGFLQALNEIGYAGPVTQEILMPYTPTGTPEELVAKSRQAFNNVFGAAGL</sequence>
<dbReference type="InterPro" id="IPR050312">
    <property type="entry name" value="IolE/XylAMocC-like"/>
</dbReference>
<dbReference type="Proteomes" id="UP000036932">
    <property type="component" value="Unassembled WGS sequence"/>
</dbReference>
<evidence type="ECO:0000313" key="3">
    <source>
        <dbReference type="Proteomes" id="UP000036932"/>
    </source>
</evidence>
<dbReference type="RefSeq" id="WP_054401373.1">
    <property type="nucleotide sequence ID" value="NZ_LIUT01000001.1"/>
</dbReference>
<comment type="caution">
    <text evidence="2">The sequence shown here is derived from an EMBL/GenBank/DDBJ whole genome shotgun (WGS) entry which is preliminary data.</text>
</comment>
<dbReference type="EMBL" id="LIUT01000001">
    <property type="protein sequence ID" value="KOR88318.1"/>
    <property type="molecule type" value="Genomic_DNA"/>
</dbReference>
<organism evidence="2 3">
    <name type="scientific">Paenibacillus solani</name>
    <dbReference type="NCBI Taxonomy" id="1705565"/>
    <lineage>
        <taxon>Bacteria</taxon>
        <taxon>Bacillati</taxon>
        <taxon>Bacillota</taxon>
        <taxon>Bacilli</taxon>
        <taxon>Bacillales</taxon>
        <taxon>Paenibacillaceae</taxon>
        <taxon>Paenibacillus</taxon>
    </lineage>
</organism>
<dbReference type="InterPro" id="IPR013022">
    <property type="entry name" value="Xyl_isomerase-like_TIM-brl"/>
</dbReference>
<keyword evidence="3" id="KW-1185">Reference proteome</keyword>
<evidence type="ECO:0000259" key="1">
    <source>
        <dbReference type="Pfam" id="PF01261"/>
    </source>
</evidence>
<gene>
    <name evidence="2" type="ORF">AM231_03610</name>
</gene>
<protein>
    <submittedName>
        <fullName evidence="2">Xylose isomerase</fullName>
    </submittedName>
</protein>
<feature type="domain" description="Xylose isomerase-like TIM barrel" evidence="1">
    <location>
        <begin position="21"/>
        <end position="267"/>
    </location>
</feature>
<dbReference type="SUPFAM" id="SSF51658">
    <property type="entry name" value="Xylose isomerase-like"/>
    <property type="match status" value="1"/>
</dbReference>
<dbReference type="PATRIC" id="fig|1705565.3.peg.2597"/>